<reference evidence="2 3" key="1">
    <citation type="submission" date="2019-06" db="EMBL/GenBank/DDBJ databases">
        <title>Sorghum-associated microbial communities from plants grown in Nebraska, USA.</title>
        <authorList>
            <person name="Schachtman D."/>
        </authorList>
    </citation>
    <scope>NUCLEOTIDE SEQUENCE [LARGE SCALE GENOMIC DNA]</scope>
    <source>
        <strain evidence="2 3">1209</strain>
    </source>
</reference>
<gene>
    <name evidence="2" type="ORF">FHW36_107221</name>
</gene>
<dbReference type="AlphaFoldDB" id="A0A561PGS7"/>
<name>A0A561PGS7_9BACT</name>
<evidence type="ECO:0000313" key="2">
    <source>
        <dbReference type="EMBL" id="TWF37295.1"/>
    </source>
</evidence>
<protein>
    <submittedName>
        <fullName evidence="2">Uncharacterized protein</fullName>
    </submittedName>
</protein>
<dbReference type="Proteomes" id="UP000320811">
    <property type="component" value="Unassembled WGS sequence"/>
</dbReference>
<dbReference type="RefSeq" id="WP_145672293.1">
    <property type="nucleotide sequence ID" value="NZ_VIWO01000007.1"/>
</dbReference>
<sequence>MQKVPETPGPLRDNDLQPDDVVLNQQQPVPPKGNQDEQSRSAADHSDELEEEEMEDEQIDDLLEEEHITDEDINPTFPEEDDAEKGPMK</sequence>
<feature type="region of interest" description="Disordered" evidence="1">
    <location>
        <begin position="1"/>
        <end position="89"/>
    </location>
</feature>
<evidence type="ECO:0000313" key="3">
    <source>
        <dbReference type="Proteomes" id="UP000320811"/>
    </source>
</evidence>
<feature type="compositionally biased region" description="Acidic residues" evidence="1">
    <location>
        <begin position="47"/>
        <end position="83"/>
    </location>
</feature>
<comment type="caution">
    <text evidence="2">The sequence shown here is derived from an EMBL/GenBank/DDBJ whole genome shotgun (WGS) entry which is preliminary data.</text>
</comment>
<proteinExistence type="predicted"/>
<keyword evidence="3" id="KW-1185">Reference proteome</keyword>
<evidence type="ECO:0000256" key="1">
    <source>
        <dbReference type="SAM" id="MobiDB-lite"/>
    </source>
</evidence>
<organism evidence="2 3">
    <name type="scientific">Chitinophaga polysaccharea</name>
    <dbReference type="NCBI Taxonomy" id="1293035"/>
    <lineage>
        <taxon>Bacteria</taxon>
        <taxon>Pseudomonadati</taxon>
        <taxon>Bacteroidota</taxon>
        <taxon>Chitinophagia</taxon>
        <taxon>Chitinophagales</taxon>
        <taxon>Chitinophagaceae</taxon>
        <taxon>Chitinophaga</taxon>
    </lineage>
</organism>
<dbReference type="EMBL" id="VIWO01000007">
    <property type="protein sequence ID" value="TWF37295.1"/>
    <property type="molecule type" value="Genomic_DNA"/>
</dbReference>
<feature type="compositionally biased region" description="Basic and acidic residues" evidence="1">
    <location>
        <begin position="34"/>
        <end position="46"/>
    </location>
</feature>
<accession>A0A561PGS7</accession>